<evidence type="ECO:0000313" key="1">
    <source>
        <dbReference type="EMBL" id="KKR11909.1"/>
    </source>
</evidence>
<reference evidence="1 2" key="1">
    <citation type="journal article" date="2015" name="Nature">
        <title>rRNA introns, odd ribosomes, and small enigmatic genomes across a large radiation of phyla.</title>
        <authorList>
            <person name="Brown C.T."/>
            <person name="Hug L.A."/>
            <person name="Thomas B.C."/>
            <person name="Sharon I."/>
            <person name="Castelle C.J."/>
            <person name="Singh A."/>
            <person name="Wilkins M.J."/>
            <person name="Williams K.H."/>
            <person name="Banfield J.F."/>
        </authorList>
    </citation>
    <scope>NUCLEOTIDE SEQUENCE [LARGE SCALE GENOMIC DNA]</scope>
</reference>
<organism evidence="1 2">
    <name type="scientific">Candidatus Woesebacteria bacterium GW2011_GWA1_39_21</name>
    <dbReference type="NCBI Taxonomy" id="1618550"/>
    <lineage>
        <taxon>Bacteria</taxon>
        <taxon>Candidatus Woeseibacteriota</taxon>
    </lineage>
</organism>
<protein>
    <submittedName>
        <fullName evidence="1">Uncharacterized protein</fullName>
    </submittedName>
</protein>
<dbReference type="AlphaFoldDB" id="A0A0G0N6U0"/>
<dbReference type="STRING" id="1618550.UT39_C0002G0090"/>
<evidence type="ECO:0000313" key="2">
    <source>
        <dbReference type="Proteomes" id="UP000034246"/>
    </source>
</evidence>
<dbReference type="EMBL" id="LBWP01000002">
    <property type="protein sequence ID" value="KKR11909.1"/>
    <property type="molecule type" value="Genomic_DNA"/>
</dbReference>
<sequence>MDLTNRKVVMALEVGNHQPVAWPVGFEGDLRRETAVVIPFGSEDERLKAVRASDESELGFLVAQRNLYIKDIPAILLVISIFIKHV</sequence>
<name>A0A0G0N6U0_9BACT</name>
<proteinExistence type="predicted"/>
<dbReference type="Proteomes" id="UP000034246">
    <property type="component" value="Unassembled WGS sequence"/>
</dbReference>
<comment type="caution">
    <text evidence="1">The sequence shown here is derived from an EMBL/GenBank/DDBJ whole genome shotgun (WGS) entry which is preliminary data.</text>
</comment>
<accession>A0A0G0N6U0</accession>
<gene>
    <name evidence="1" type="ORF">UT39_C0002G0090</name>
</gene>